<evidence type="ECO:0000313" key="3">
    <source>
        <dbReference type="Proteomes" id="UP000203651"/>
    </source>
</evidence>
<feature type="transmembrane region" description="Helical" evidence="1">
    <location>
        <begin position="554"/>
        <end position="571"/>
    </location>
</feature>
<dbReference type="InterPro" id="IPR022048">
    <property type="entry name" value="Envelope_fusion-like"/>
</dbReference>
<proteinExistence type="predicted"/>
<dbReference type="Pfam" id="PF12259">
    <property type="entry name" value="Baculo_F"/>
    <property type="match status" value="1"/>
</dbReference>
<accession>A0A1S5YE55</accession>
<dbReference type="Proteomes" id="UP000203651">
    <property type="component" value="Segment"/>
</dbReference>
<keyword evidence="1" id="KW-0812">Transmembrane</keyword>
<evidence type="ECO:0000256" key="1">
    <source>
        <dbReference type="SAM" id="Phobius"/>
    </source>
</evidence>
<dbReference type="GeneID" id="39105860"/>
<protein>
    <submittedName>
        <fullName evidence="2">Envelope fusion protein</fullName>
    </submittedName>
</protein>
<dbReference type="EMBL" id="KX855660">
    <property type="protein sequence ID" value="AQQ80296.1"/>
    <property type="molecule type" value="Genomic_DNA"/>
</dbReference>
<dbReference type="RefSeq" id="YP_009345747.1">
    <property type="nucleotide sequence ID" value="NC_033780.2"/>
</dbReference>
<keyword evidence="3" id="KW-1185">Reference proteome</keyword>
<keyword evidence="1" id="KW-1133">Transmembrane helix</keyword>
<name>A0A1S5YE55_9BBAC</name>
<dbReference type="KEGG" id="vg:39105860"/>
<reference evidence="2 3" key="1">
    <citation type="journal article" date="2017" name="PLoS ONE">
        <title>The Complete Genome Sequence of a Second Distinct Betabaculovirus from the True Armyworm, Mythimna unipuncta.</title>
        <authorList>
            <person name="Harrison R.L."/>
            <person name="Rowley D.L."/>
            <person name="Mowery J."/>
            <person name="Bauchan G.R."/>
            <person name="Theilmann D.A."/>
            <person name="Rohrmann G.F."/>
            <person name="Erlandson M.A."/>
        </authorList>
    </citation>
    <scope>NUCLEOTIDE SEQUENCE [LARGE SCALE GENOMIC DNA]</scope>
    <source>
        <strain evidence="2">MyunGV#8</strain>
    </source>
</reference>
<sequence length="591" mass="67641">MNNWSYLLLIPCLVVADAAAQEAVRIEQYSGAGGLYFQLENDLRYVVNTWNFLLEINYSDLKVTLYRANVTAHNLLGNMTAVGKLNMCTVYRDEVLYLVENVIPDLSDRHDNIEFALAHRKIAKPAAAAAAGHRKRNVFGGAFNFVGRVDKYLFGVMDDTDAELLYKLAAQSNNTHYRIKQLTVDSLKTAEILESLKPELDSLTCIAVEQKIKHLRNVLQGVERTYDKITNAVSMSVSNQRLSTEIMKPKQFIETLKGIKDNSSSVWLEPPTISNVHTLLAITNCHAFLTHDERLLFVISVPRVDTASFELHKLMTIPVCDTKHVCKFVMPHSRYVAVHNNNNRYVRLNNLNSCKTLNQYTLCHSSFESNTLNRDSECDVKLLLKKRLTNRDYKNCDVRAARFKPYFFHNINGLNKWLYMAHRPITLQVQCNSETISRHVIQGTGTITFSQNCRASTEHTELVARYVNNGDDNDAKIIHFDLQRYRLSANDTTFLNNTTTLLQSLNELTPIRQDLARLQTQIDADSNTLVIPEHDYHNSDWYEHLSDWWVDLKIVLYFLLVCAVATLLIYVKRCLCSTTHTMLPVFKSTAY</sequence>
<evidence type="ECO:0000313" key="2">
    <source>
        <dbReference type="EMBL" id="AQQ80296.1"/>
    </source>
</evidence>
<keyword evidence="1" id="KW-0472">Membrane</keyword>
<organism evidence="2 3">
    <name type="scientific">Betabaculovirus altermyunipunctae</name>
    <dbReference type="NCBI Taxonomy" id="3051996"/>
    <lineage>
        <taxon>Viruses</taxon>
        <taxon>Viruses incertae sedis</taxon>
        <taxon>Naldaviricetes</taxon>
        <taxon>Lefavirales</taxon>
        <taxon>Baculoviridae</taxon>
        <taxon>Betabaculovirus</taxon>
    </lineage>
</organism>